<dbReference type="PROSITE" id="PS00657">
    <property type="entry name" value="FORK_HEAD_1"/>
    <property type="match status" value="1"/>
</dbReference>
<dbReference type="InterPro" id="IPR001766">
    <property type="entry name" value="Fork_head_dom"/>
</dbReference>
<feature type="domain" description="Fork-head" evidence="4">
    <location>
        <begin position="521"/>
        <end position="597"/>
    </location>
</feature>
<accession>A0A9D4IA17</accession>
<keyword evidence="6" id="KW-1185">Reference proteome</keyword>
<dbReference type="PROSITE" id="PS50039">
    <property type="entry name" value="FORK_HEAD_3"/>
    <property type="match status" value="1"/>
</dbReference>
<evidence type="ECO:0000256" key="1">
    <source>
        <dbReference type="ARBA" id="ARBA00023125"/>
    </source>
</evidence>
<dbReference type="SUPFAM" id="SSF46785">
    <property type="entry name" value="Winged helix' DNA-binding domain"/>
    <property type="match status" value="1"/>
</dbReference>
<evidence type="ECO:0000313" key="6">
    <source>
        <dbReference type="Proteomes" id="UP000828390"/>
    </source>
</evidence>
<dbReference type="EMBL" id="JAIWYP010000010">
    <property type="protein sequence ID" value="KAH3752513.1"/>
    <property type="molecule type" value="Genomic_DNA"/>
</dbReference>
<comment type="subcellular location">
    <subcellularLocation>
        <location evidence="2">Nucleus</location>
    </subcellularLocation>
</comment>
<gene>
    <name evidence="5" type="ORF">DPMN_187134</name>
</gene>
<evidence type="ECO:0000256" key="3">
    <source>
        <dbReference type="SAM" id="MobiDB-lite"/>
    </source>
</evidence>
<dbReference type="Pfam" id="PF00250">
    <property type="entry name" value="Forkhead"/>
    <property type="match status" value="1"/>
</dbReference>
<dbReference type="InterPro" id="IPR018122">
    <property type="entry name" value="TF_fork_head_CS_1"/>
</dbReference>
<feature type="compositionally biased region" description="Polar residues" evidence="3">
    <location>
        <begin position="780"/>
        <end position="794"/>
    </location>
</feature>
<dbReference type="OrthoDB" id="5954824at2759"/>
<feature type="region of interest" description="Disordered" evidence="3">
    <location>
        <begin position="780"/>
        <end position="846"/>
    </location>
</feature>
<dbReference type="Proteomes" id="UP000828390">
    <property type="component" value="Unassembled WGS sequence"/>
</dbReference>
<evidence type="ECO:0000256" key="2">
    <source>
        <dbReference type="PROSITE-ProRule" id="PRU00089"/>
    </source>
</evidence>
<protein>
    <recommendedName>
        <fullName evidence="4">Fork-head domain-containing protein</fullName>
    </recommendedName>
</protein>
<reference evidence="5" key="2">
    <citation type="submission" date="2020-11" db="EMBL/GenBank/DDBJ databases">
        <authorList>
            <person name="McCartney M.A."/>
            <person name="Auch B."/>
            <person name="Kono T."/>
            <person name="Mallez S."/>
            <person name="Becker A."/>
            <person name="Gohl D.M."/>
            <person name="Silverstein K.A.T."/>
            <person name="Koren S."/>
            <person name="Bechman K.B."/>
            <person name="Herman A."/>
            <person name="Abrahante J.E."/>
            <person name="Garbe J."/>
        </authorList>
    </citation>
    <scope>NUCLEOTIDE SEQUENCE</scope>
    <source>
        <strain evidence="5">Duluth1</strain>
        <tissue evidence="5">Whole animal</tissue>
    </source>
</reference>
<dbReference type="PROSITE" id="PS00658">
    <property type="entry name" value="FORK_HEAD_2"/>
    <property type="match status" value="1"/>
</dbReference>
<keyword evidence="2" id="KW-0539">Nucleus</keyword>
<feature type="region of interest" description="Disordered" evidence="3">
    <location>
        <begin position="1"/>
        <end position="21"/>
    </location>
</feature>
<keyword evidence="1 2" id="KW-0238">DNA-binding</keyword>
<dbReference type="Gene3D" id="1.10.10.10">
    <property type="entry name" value="Winged helix-like DNA-binding domain superfamily/Winged helix DNA-binding domain"/>
    <property type="match status" value="1"/>
</dbReference>
<comment type="caution">
    <text evidence="5">The sequence shown here is derived from an EMBL/GenBank/DDBJ whole genome shotgun (WGS) entry which is preliminary data.</text>
</comment>
<dbReference type="GO" id="GO:0003700">
    <property type="term" value="F:DNA-binding transcription factor activity"/>
    <property type="evidence" value="ECO:0007669"/>
    <property type="project" value="InterPro"/>
</dbReference>
<dbReference type="AlphaFoldDB" id="A0A9D4IA17"/>
<organism evidence="5 6">
    <name type="scientific">Dreissena polymorpha</name>
    <name type="common">Zebra mussel</name>
    <name type="synonym">Mytilus polymorpha</name>
    <dbReference type="NCBI Taxonomy" id="45954"/>
    <lineage>
        <taxon>Eukaryota</taxon>
        <taxon>Metazoa</taxon>
        <taxon>Spiralia</taxon>
        <taxon>Lophotrochozoa</taxon>
        <taxon>Mollusca</taxon>
        <taxon>Bivalvia</taxon>
        <taxon>Autobranchia</taxon>
        <taxon>Heteroconchia</taxon>
        <taxon>Euheterodonta</taxon>
        <taxon>Imparidentia</taxon>
        <taxon>Neoheterodontei</taxon>
        <taxon>Myida</taxon>
        <taxon>Dreissenoidea</taxon>
        <taxon>Dreissenidae</taxon>
        <taxon>Dreissena</taxon>
    </lineage>
</organism>
<dbReference type="PRINTS" id="PR00053">
    <property type="entry name" value="FORKHEAD"/>
</dbReference>
<dbReference type="PANTHER" id="PTHR46878">
    <property type="entry name" value="FORKHEAD BOX PROTEIN M1"/>
    <property type="match status" value="1"/>
</dbReference>
<dbReference type="PANTHER" id="PTHR46878:SF1">
    <property type="entry name" value="FORKHEAD BOX PROTEIN M1"/>
    <property type="match status" value="1"/>
</dbReference>
<dbReference type="InterPro" id="IPR036390">
    <property type="entry name" value="WH_DNA-bd_sf"/>
</dbReference>
<name>A0A9D4IA17_DREPO</name>
<evidence type="ECO:0000259" key="4">
    <source>
        <dbReference type="PROSITE" id="PS50039"/>
    </source>
</evidence>
<proteinExistence type="predicted"/>
<dbReference type="GO" id="GO:0000086">
    <property type="term" value="P:G2/M transition of mitotic cell cycle"/>
    <property type="evidence" value="ECO:0007669"/>
    <property type="project" value="InterPro"/>
</dbReference>
<feature type="compositionally biased region" description="Basic and acidic residues" evidence="3">
    <location>
        <begin position="1"/>
        <end position="10"/>
    </location>
</feature>
<sequence>MHEPSKEKSCKPSKILGGTAESFIPHGQVQKISQEGSKSTYMIILRKDCMSSNLSDIKSTGSGQGASTFQDYCATVVEEPRKSKPKVCDREIDSPAESEILLSRRKPCHKPEDVKLNLSNIDDEEYDSNQSASSVFLRQESGYVGQDSGIETDIFTYNFARVSDKGAMNTYFLKSPVSAPQTRKPAIEQHPLPLTLQDIGFVRPTTSDRQSAARKIVLVTPTAADGVTKSVLKKSVTYTHDAVPVIDKSSNPFLTPATLLPKNNPKAVPTFSNISPINQQFVRPLTSRFIPISPADSSSHSTSAGPLTSTPIYIEAKRRAHSKQDSDTHRPVYIIPSPFTRQNTHFLTQHSSSPVNPVYTPNLNNSSGFISGSSSLETPESSWSFEQTNVWSSDPVNNGSYNVDSSNEALEHVRLNRKSSLEVTDGSGGVVISMDNELESLDLGMESLTSSQESSDNGERSSGSVLNRSLTNIQWLKGMQLKEKEEQAAQSQPNPYQNVQWTLLSREEIAKICGEFLEEKRPPFSYMALIQMALCSQPDRRMKLKEINQWIENTFPYYKQNERQGWKNSIRHNLSLYNIFEREKGKRHGSYWTLKSDVEPKTKSYMKLKPSNAETPDVQRSTPSLPSQIPLIPLHTSGSQLSAITPQAFHQSLNLPLPMYCNSKKKGPPPILPRPTSSNSAPYPAPQTYHLIPLGNMGDAFSPLHASGHMYFNLSGHTSACPSPIISEVSAAVASIQVSSASPVPPEQYCDPASLSQEHIYTKKSASIVKQAWIHSQTMESASSVDSDSLPNETASSSDVASSAELSGARNNTKRPRVRPGLPKPMMYKNEANNKHAKVPGSKRRKLNAKELQEMELESSDDEDGSKFISKLEKEILSCTYDSADNEDVIDELLTTSTPAVKKRRPLDIQSSPIHSNTPIKGTLFDDSFLDSLGEKKGLSPSFSSEYTEMKANDCPMSPLLDFEALPFCSPDKMHDGPGHEDNPNLSRILNELDDVNPETFPNLNWSVIQQMVDSMDTTESPDEQI</sequence>
<dbReference type="GO" id="GO:0043565">
    <property type="term" value="F:sequence-specific DNA binding"/>
    <property type="evidence" value="ECO:0007669"/>
    <property type="project" value="InterPro"/>
</dbReference>
<dbReference type="InterPro" id="IPR042839">
    <property type="entry name" value="FOXM1"/>
</dbReference>
<reference evidence="5" key="1">
    <citation type="journal article" date="2019" name="bioRxiv">
        <title>The Genome of the Zebra Mussel, Dreissena polymorpha: A Resource for Invasive Species Research.</title>
        <authorList>
            <person name="McCartney M.A."/>
            <person name="Auch B."/>
            <person name="Kono T."/>
            <person name="Mallez S."/>
            <person name="Zhang Y."/>
            <person name="Obille A."/>
            <person name="Becker A."/>
            <person name="Abrahante J.E."/>
            <person name="Garbe J."/>
            <person name="Badalamenti J.P."/>
            <person name="Herman A."/>
            <person name="Mangelson H."/>
            <person name="Liachko I."/>
            <person name="Sullivan S."/>
            <person name="Sone E.D."/>
            <person name="Koren S."/>
            <person name="Silverstein K.A.T."/>
            <person name="Beckman K.B."/>
            <person name="Gohl D.M."/>
        </authorList>
    </citation>
    <scope>NUCLEOTIDE SEQUENCE</scope>
    <source>
        <strain evidence="5">Duluth1</strain>
        <tissue evidence="5">Whole animal</tissue>
    </source>
</reference>
<feature type="compositionally biased region" description="Low complexity" evidence="3">
    <location>
        <begin position="795"/>
        <end position="807"/>
    </location>
</feature>
<feature type="DNA-binding region" description="Fork-head" evidence="2">
    <location>
        <begin position="521"/>
        <end position="597"/>
    </location>
</feature>
<dbReference type="SMART" id="SM00339">
    <property type="entry name" value="FH"/>
    <property type="match status" value="1"/>
</dbReference>
<dbReference type="GO" id="GO:0005634">
    <property type="term" value="C:nucleus"/>
    <property type="evidence" value="ECO:0007669"/>
    <property type="project" value="UniProtKB-SubCell"/>
</dbReference>
<dbReference type="InterPro" id="IPR036388">
    <property type="entry name" value="WH-like_DNA-bd_sf"/>
</dbReference>
<evidence type="ECO:0000313" key="5">
    <source>
        <dbReference type="EMBL" id="KAH3752513.1"/>
    </source>
</evidence>
<feature type="compositionally biased region" description="Basic residues" evidence="3">
    <location>
        <begin position="835"/>
        <end position="846"/>
    </location>
</feature>
<dbReference type="InterPro" id="IPR030456">
    <property type="entry name" value="TF_fork_head_CS_2"/>
</dbReference>